<feature type="transmembrane region" description="Helical" evidence="7">
    <location>
        <begin position="165"/>
        <end position="185"/>
    </location>
</feature>
<keyword evidence="10" id="KW-1185">Reference proteome</keyword>
<evidence type="ECO:0000256" key="5">
    <source>
        <dbReference type="ARBA" id="ARBA00023136"/>
    </source>
</evidence>
<protein>
    <submittedName>
        <fullName evidence="9">Membrane protein</fullName>
    </submittedName>
</protein>
<dbReference type="AlphaFoldDB" id="A0A7I9V8E2"/>
<evidence type="ECO:0000256" key="6">
    <source>
        <dbReference type="SAM" id="MobiDB-lite"/>
    </source>
</evidence>
<feature type="transmembrane region" description="Helical" evidence="7">
    <location>
        <begin position="80"/>
        <end position="101"/>
    </location>
</feature>
<dbReference type="Pfam" id="PF00892">
    <property type="entry name" value="EamA"/>
    <property type="match status" value="2"/>
</dbReference>
<feature type="domain" description="EamA" evidence="8">
    <location>
        <begin position="137"/>
        <end position="267"/>
    </location>
</feature>
<keyword evidence="4 7" id="KW-1133">Transmembrane helix</keyword>
<evidence type="ECO:0000313" key="9">
    <source>
        <dbReference type="EMBL" id="GEE01595.1"/>
    </source>
</evidence>
<evidence type="ECO:0000256" key="4">
    <source>
        <dbReference type="ARBA" id="ARBA00022989"/>
    </source>
</evidence>
<dbReference type="InterPro" id="IPR037185">
    <property type="entry name" value="EmrE-like"/>
</dbReference>
<keyword evidence="3 7" id="KW-0812">Transmembrane</keyword>
<gene>
    <name evidence="9" type="ORF">nbrc107696_20410</name>
</gene>
<comment type="caution">
    <text evidence="9">The sequence shown here is derived from an EMBL/GenBank/DDBJ whole genome shotgun (WGS) entry which is preliminary data.</text>
</comment>
<evidence type="ECO:0000259" key="8">
    <source>
        <dbReference type="Pfam" id="PF00892"/>
    </source>
</evidence>
<evidence type="ECO:0000256" key="7">
    <source>
        <dbReference type="SAM" id="Phobius"/>
    </source>
</evidence>
<name>A0A7I9V8E2_9ACTN</name>
<dbReference type="InterPro" id="IPR050638">
    <property type="entry name" value="AA-Vitamin_Transporters"/>
</dbReference>
<proteinExistence type="inferred from homology"/>
<feature type="transmembrane region" description="Helical" evidence="7">
    <location>
        <begin position="224"/>
        <end position="246"/>
    </location>
</feature>
<feature type="transmembrane region" description="Helical" evidence="7">
    <location>
        <begin position="20"/>
        <end position="40"/>
    </location>
</feature>
<dbReference type="SUPFAM" id="SSF103481">
    <property type="entry name" value="Multidrug resistance efflux transporter EmrE"/>
    <property type="match status" value="2"/>
</dbReference>
<feature type="transmembrane region" description="Helical" evidence="7">
    <location>
        <begin position="134"/>
        <end position="153"/>
    </location>
</feature>
<dbReference type="EMBL" id="BJOV01000003">
    <property type="protein sequence ID" value="GEE01595.1"/>
    <property type="molecule type" value="Genomic_DNA"/>
</dbReference>
<comment type="similarity">
    <text evidence="2">Belongs to the EamA transporter family.</text>
</comment>
<dbReference type="Proteomes" id="UP000444960">
    <property type="component" value="Unassembled WGS sequence"/>
</dbReference>
<feature type="transmembrane region" description="Helical" evidence="7">
    <location>
        <begin position="52"/>
        <end position="74"/>
    </location>
</feature>
<feature type="domain" description="EamA" evidence="8">
    <location>
        <begin position="2"/>
        <end position="123"/>
    </location>
</feature>
<keyword evidence="5 7" id="KW-0472">Membrane</keyword>
<evidence type="ECO:0000256" key="1">
    <source>
        <dbReference type="ARBA" id="ARBA00004141"/>
    </source>
</evidence>
<evidence type="ECO:0000256" key="3">
    <source>
        <dbReference type="ARBA" id="ARBA00022692"/>
    </source>
</evidence>
<feature type="transmembrane region" description="Helical" evidence="7">
    <location>
        <begin position="197"/>
        <end position="217"/>
    </location>
</feature>
<dbReference type="PANTHER" id="PTHR32322:SF2">
    <property type="entry name" value="EAMA DOMAIN-CONTAINING PROTEIN"/>
    <property type="match status" value="1"/>
</dbReference>
<comment type="subcellular location">
    <subcellularLocation>
        <location evidence="1">Membrane</location>
        <topology evidence="1">Multi-pass membrane protein</topology>
    </subcellularLocation>
</comment>
<feature type="compositionally biased region" description="Basic and acidic residues" evidence="6">
    <location>
        <begin position="291"/>
        <end position="304"/>
    </location>
</feature>
<dbReference type="PANTHER" id="PTHR32322">
    <property type="entry name" value="INNER MEMBRANE TRANSPORTER"/>
    <property type="match status" value="1"/>
</dbReference>
<accession>A0A7I9V8E2</accession>
<evidence type="ECO:0000313" key="10">
    <source>
        <dbReference type="Proteomes" id="UP000444960"/>
    </source>
</evidence>
<feature type="transmembrane region" description="Helical" evidence="7">
    <location>
        <begin position="110"/>
        <end position="128"/>
    </location>
</feature>
<dbReference type="GO" id="GO:0016020">
    <property type="term" value="C:membrane"/>
    <property type="evidence" value="ECO:0007669"/>
    <property type="project" value="UniProtKB-SubCell"/>
</dbReference>
<organism evidence="9 10">
    <name type="scientific">Gordonia spumicola</name>
    <dbReference type="NCBI Taxonomy" id="589161"/>
    <lineage>
        <taxon>Bacteria</taxon>
        <taxon>Bacillati</taxon>
        <taxon>Actinomycetota</taxon>
        <taxon>Actinomycetes</taxon>
        <taxon>Mycobacteriales</taxon>
        <taxon>Gordoniaceae</taxon>
        <taxon>Gordonia</taxon>
    </lineage>
</organism>
<feature type="transmembrane region" description="Helical" evidence="7">
    <location>
        <begin position="252"/>
        <end position="269"/>
    </location>
</feature>
<dbReference type="InterPro" id="IPR000620">
    <property type="entry name" value="EamA_dom"/>
</dbReference>
<evidence type="ECO:0000256" key="2">
    <source>
        <dbReference type="ARBA" id="ARBA00007362"/>
    </source>
</evidence>
<feature type="region of interest" description="Disordered" evidence="6">
    <location>
        <begin position="272"/>
        <end position="317"/>
    </location>
</feature>
<reference evidence="10" key="1">
    <citation type="submission" date="2019-06" db="EMBL/GenBank/DDBJ databases">
        <title>Gordonia isolated from sludge of a wastewater treatment plant.</title>
        <authorList>
            <person name="Tamura T."/>
            <person name="Aoyama K."/>
            <person name="Kang Y."/>
            <person name="Saito S."/>
            <person name="Akiyama N."/>
            <person name="Yazawa K."/>
            <person name="Gonoi T."/>
            <person name="Mikami Y."/>
        </authorList>
    </citation>
    <scope>NUCLEOTIDE SEQUENCE [LARGE SCALE GENOMIC DNA]</scope>
    <source>
        <strain evidence="10">NBRC 107696</strain>
    </source>
</reference>
<sequence>MLYALGYPIGAVAVHAATPGVVLVTRFLASVVILAVIVAVMRLEWPRGVQAWHAVVVGFLSQGLQFVGCYQAMYAGVSPVLVALVIAMNPVITAGAAAAMLREPLSRRRVLATVLALIAVCVAFAGRVMEVGHVDAAIGWVVMAVVGLAVGGVYQQRYLSQGHPIAINTIGVGVALAPASIFAILTPQHVSDVHTAAWSIGVLVIANSVVAATLYLAAIRQAGAAAVSLLFGVIPSIAALLTWVIMGDRPDVGVVVGLVIGAAACLIGNEKTSESSAKSPGPTRVGRSGRRRDSMPRATRLDCRRRGRGLGRGATAR</sequence>